<organism evidence="5 6">
    <name type="scientific">Brevibacillus choshinensis</name>
    <dbReference type="NCBI Taxonomy" id="54911"/>
    <lineage>
        <taxon>Bacteria</taxon>
        <taxon>Bacillati</taxon>
        <taxon>Bacillota</taxon>
        <taxon>Bacilli</taxon>
        <taxon>Bacillales</taxon>
        <taxon>Paenibacillaceae</taxon>
        <taxon>Brevibacillus</taxon>
    </lineage>
</organism>
<keyword evidence="2" id="KW-0238">DNA-binding</keyword>
<keyword evidence="3" id="KW-0804">Transcription</keyword>
<accession>A0ABR5N888</accession>
<dbReference type="Pfam" id="PF01638">
    <property type="entry name" value="HxlR"/>
    <property type="match status" value="1"/>
</dbReference>
<evidence type="ECO:0000313" key="5">
    <source>
        <dbReference type="EMBL" id="KQL46854.1"/>
    </source>
</evidence>
<keyword evidence="1" id="KW-0805">Transcription regulation</keyword>
<evidence type="ECO:0000259" key="4">
    <source>
        <dbReference type="PROSITE" id="PS51118"/>
    </source>
</evidence>
<dbReference type="Proteomes" id="UP000051063">
    <property type="component" value="Unassembled WGS sequence"/>
</dbReference>
<sequence length="125" mass="14155">MPYQDSEFGCPVDVGLNMISSKWKPRIIYELLQQTRRFGELHRAIPGISRHVLTVQLRELEETGIVQRTVFPSVPLKVEYALTEFGKSLEPVLAQMIVLGEHYIALRKEEMKNGADSIACSQPDA</sequence>
<feature type="domain" description="HTH hxlR-type" evidence="4">
    <location>
        <begin position="10"/>
        <end position="108"/>
    </location>
</feature>
<dbReference type="RefSeq" id="WP_055745954.1">
    <property type="nucleotide sequence ID" value="NZ_LJJB01000010.1"/>
</dbReference>
<dbReference type="PANTHER" id="PTHR33204:SF29">
    <property type="entry name" value="TRANSCRIPTIONAL REGULATOR"/>
    <property type="match status" value="1"/>
</dbReference>
<dbReference type="Gene3D" id="1.10.10.10">
    <property type="entry name" value="Winged helix-like DNA-binding domain superfamily/Winged helix DNA-binding domain"/>
    <property type="match status" value="1"/>
</dbReference>
<proteinExistence type="predicted"/>
<evidence type="ECO:0000256" key="1">
    <source>
        <dbReference type="ARBA" id="ARBA00023015"/>
    </source>
</evidence>
<evidence type="ECO:0000313" key="6">
    <source>
        <dbReference type="Proteomes" id="UP000051063"/>
    </source>
</evidence>
<evidence type="ECO:0000256" key="3">
    <source>
        <dbReference type="ARBA" id="ARBA00023163"/>
    </source>
</evidence>
<dbReference type="InterPro" id="IPR036390">
    <property type="entry name" value="WH_DNA-bd_sf"/>
</dbReference>
<gene>
    <name evidence="5" type="ORF">AN963_18345</name>
</gene>
<dbReference type="SUPFAM" id="SSF46785">
    <property type="entry name" value="Winged helix' DNA-binding domain"/>
    <property type="match status" value="1"/>
</dbReference>
<evidence type="ECO:0000256" key="2">
    <source>
        <dbReference type="ARBA" id="ARBA00023125"/>
    </source>
</evidence>
<dbReference type="PROSITE" id="PS51118">
    <property type="entry name" value="HTH_HXLR"/>
    <property type="match status" value="1"/>
</dbReference>
<dbReference type="EMBL" id="LJJB01000010">
    <property type="protein sequence ID" value="KQL46854.1"/>
    <property type="molecule type" value="Genomic_DNA"/>
</dbReference>
<protein>
    <recommendedName>
        <fullName evidence="4">HTH hxlR-type domain-containing protein</fullName>
    </recommendedName>
</protein>
<reference evidence="5 6" key="1">
    <citation type="submission" date="2015-09" db="EMBL/GenBank/DDBJ databases">
        <title>Genome sequencing project for genomic taxonomy and phylogenomics of Bacillus-like bacteria.</title>
        <authorList>
            <person name="Liu B."/>
            <person name="Wang J."/>
            <person name="Zhu Y."/>
            <person name="Liu G."/>
            <person name="Chen Q."/>
            <person name="Chen Z."/>
            <person name="Lan J."/>
            <person name="Che J."/>
            <person name="Ge C."/>
            <person name="Shi H."/>
            <person name="Pan Z."/>
            <person name="Liu X."/>
        </authorList>
    </citation>
    <scope>NUCLEOTIDE SEQUENCE [LARGE SCALE GENOMIC DNA]</scope>
    <source>
        <strain evidence="5 6">DSM 8552</strain>
    </source>
</reference>
<dbReference type="PANTHER" id="PTHR33204">
    <property type="entry name" value="TRANSCRIPTIONAL REGULATOR, MARR FAMILY"/>
    <property type="match status" value="1"/>
</dbReference>
<dbReference type="InterPro" id="IPR002577">
    <property type="entry name" value="HTH_HxlR"/>
</dbReference>
<comment type="caution">
    <text evidence="5">The sequence shown here is derived from an EMBL/GenBank/DDBJ whole genome shotgun (WGS) entry which is preliminary data.</text>
</comment>
<keyword evidence="6" id="KW-1185">Reference proteome</keyword>
<dbReference type="InterPro" id="IPR036388">
    <property type="entry name" value="WH-like_DNA-bd_sf"/>
</dbReference>
<name>A0ABR5N888_BRECH</name>